<keyword evidence="8" id="KW-1185">Reference proteome</keyword>
<evidence type="ECO:0000256" key="1">
    <source>
        <dbReference type="ARBA" id="ARBA00008501"/>
    </source>
</evidence>
<evidence type="ECO:0000256" key="6">
    <source>
        <dbReference type="SAM" id="SignalP"/>
    </source>
</evidence>
<dbReference type="Pfam" id="PF02014">
    <property type="entry name" value="Reeler"/>
    <property type="match status" value="1"/>
</dbReference>
<gene>
    <name evidence="9 10" type="primary">LOC112905238</name>
</gene>
<evidence type="ECO:0000259" key="7">
    <source>
        <dbReference type="PROSITE" id="PS51019"/>
    </source>
</evidence>
<dbReference type="OrthoDB" id="6418377at2759"/>
<organism evidence="8 10">
    <name type="scientific">Agrilus planipennis</name>
    <name type="common">Emerald ash borer</name>
    <name type="synonym">Agrilus marcopoli</name>
    <dbReference type="NCBI Taxonomy" id="224129"/>
    <lineage>
        <taxon>Eukaryota</taxon>
        <taxon>Metazoa</taxon>
        <taxon>Ecdysozoa</taxon>
        <taxon>Arthropoda</taxon>
        <taxon>Hexapoda</taxon>
        <taxon>Insecta</taxon>
        <taxon>Pterygota</taxon>
        <taxon>Neoptera</taxon>
        <taxon>Endopterygota</taxon>
        <taxon>Coleoptera</taxon>
        <taxon>Polyphaga</taxon>
        <taxon>Elateriformia</taxon>
        <taxon>Buprestoidea</taxon>
        <taxon>Buprestidae</taxon>
        <taxon>Agrilinae</taxon>
        <taxon>Agrilus</taxon>
    </lineage>
</organism>
<proteinExistence type="inferred from homology"/>
<feature type="domain" description="Reelin" evidence="7">
    <location>
        <begin position="10"/>
        <end position="161"/>
    </location>
</feature>
<dbReference type="RefSeq" id="XP_025833024.1">
    <property type="nucleotide sequence ID" value="XM_025977239.1"/>
</dbReference>
<evidence type="ECO:0000313" key="10">
    <source>
        <dbReference type="RefSeq" id="XP_025833025.1"/>
    </source>
</evidence>
<dbReference type="Gene3D" id="2.60.40.4060">
    <property type="entry name" value="Reeler domain"/>
    <property type="match status" value="1"/>
</dbReference>
<dbReference type="InterPro" id="IPR051237">
    <property type="entry name" value="Ferric-chelate_Red/DefProt"/>
</dbReference>
<dbReference type="InterPro" id="IPR002861">
    <property type="entry name" value="Reeler_dom"/>
</dbReference>
<dbReference type="PANTHER" id="PTHR45828:SF33">
    <property type="entry name" value="DOMON DOMAIN-CONTAINING PROTEIN"/>
    <property type="match status" value="1"/>
</dbReference>
<dbReference type="RefSeq" id="XP_025833025.1">
    <property type="nucleotide sequence ID" value="XM_025977240.1"/>
</dbReference>
<dbReference type="GO" id="GO:0042832">
    <property type="term" value="P:defense response to protozoan"/>
    <property type="evidence" value="ECO:0007669"/>
    <property type="project" value="UniProtKB-ARBA"/>
</dbReference>
<keyword evidence="4" id="KW-0391">Immunity</keyword>
<sequence>MNSITLSVLVIMAIASINAHPGGAPPETCEDMVPKHGVEPQKSKFPYTVEVSKPTITRGDTIDITISGDKEFKGYLLQVRDNKNKAVGTFIIPDTDQLSKVLTCHGNKNSSATHKNTKAKKNLTLKWKSPQVKGPLTIFATVAENGGVFWAHEPTAEINVV</sequence>
<keyword evidence="5" id="KW-0044">Antibiotic</keyword>
<dbReference type="InterPro" id="IPR042307">
    <property type="entry name" value="Reeler_sf"/>
</dbReference>
<feature type="signal peptide" evidence="6">
    <location>
        <begin position="1"/>
        <end position="19"/>
    </location>
</feature>
<name>A0A7F5RAN1_AGRPL</name>
<dbReference type="GO" id="GO:0016020">
    <property type="term" value="C:membrane"/>
    <property type="evidence" value="ECO:0007669"/>
    <property type="project" value="TreeGrafter"/>
</dbReference>
<dbReference type="Proteomes" id="UP000192223">
    <property type="component" value="Unplaced"/>
</dbReference>
<evidence type="ECO:0000313" key="8">
    <source>
        <dbReference type="Proteomes" id="UP000192223"/>
    </source>
</evidence>
<dbReference type="AlphaFoldDB" id="A0A7F5RAN1"/>
<keyword evidence="6" id="KW-0732">Signal</keyword>
<reference evidence="9 10" key="1">
    <citation type="submission" date="2025-04" db="UniProtKB">
        <authorList>
            <consortium name="RefSeq"/>
        </authorList>
    </citation>
    <scope>IDENTIFICATION</scope>
    <source>
        <tissue evidence="9 10">Entire body</tissue>
    </source>
</reference>
<evidence type="ECO:0000256" key="5">
    <source>
        <dbReference type="ARBA" id="ARBA00023022"/>
    </source>
</evidence>
<evidence type="ECO:0000256" key="3">
    <source>
        <dbReference type="ARBA" id="ARBA00022588"/>
    </source>
</evidence>
<evidence type="ECO:0000256" key="4">
    <source>
        <dbReference type="ARBA" id="ARBA00022859"/>
    </source>
</evidence>
<comment type="similarity">
    <text evidence="1">Belongs to the insect defense protein family.</text>
</comment>
<dbReference type="GO" id="GO:0045087">
    <property type="term" value="P:innate immune response"/>
    <property type="evidence" value="ECO:0007669"/>
    <property type="project" value="UniProtKB-KW"/>
</dbReference>
<dbReference type="GO" id="GO:0042742">
    <property type="term" value="P:defense response to bacterium"/>
    <property type="evidence" value="ECO:0007669"/>
    <property type="project" value="UniProtKB-KW"/>
</dbReference>
<keyword evidence="3" id="KW-0399">Innate immunity</keyword>
<dbReference type="PROSITE" id="PS51019">
    <property type="entry name" value="REELIN"/>
    <property type="match status" value="1"/>
</dbReference>
<evidence type="ECO:0000313" key="9">
    <source>
        <dbReference type="RefSeq" id="XP_025833024.1"/>
    </source>
</evidence>
<keyword evidence="2" id="KW-0929">Antimicrobial</keyword>
<dbReference type="CDD" id="cd08544">
    <property type="entry name" value="Reeler"/>
    <property type="match status" value="1"/>
</dbReference>
<protein>
    <submittedName>
        <fullName evidence="9 10">Defense protein Hdd11</fullName>
    </submittedName>
</protein>
<dbReference type="FunFam" id="2.60.40.4060:FF:000003">
    <property type="entry name" value="Ferric chelate reductase 1"/>
    <property type="match status" value="1"/>
</dbReference>
<dbReference type="KEGG" id="apln:112905238"/>
<dbReference type="PANTHER" id="PTHR45828">
    <property type="entry name" value="CYTOCHROME B561/FERRIC REDUCTASE TRANSMEMBRANE"/>
    <property type="match status" value="1"/>
</dbReference>
<accession>A0A7F5RAN1</accession>
<feature type="chain" id="PRO_5044657265" evidence="6">
    <location>
        <begin position="20"/>
        <end position="161"/>
    </location>
</feature>
<dbReference type="GeneID" id="112905238"/>
<evidence type="ECO:0000256" key="2">
    <source>
        <dbReference type="ARBA" id="ARBA00022529"/>
    </source>
</evidence>